<feature type="compositionally biased region" description="Polar residues" evidence="1">
    <location>
        <begin position="250"/>
        <end position="263"/>
    </location>
</feature>
<feature type="compositionally biased region" description="Basic and acidic residues" evidence="1">
    <location>
        <begin position="272"/>
        <end position="303"/>
    </location>
</feature>
<evidence type="ECO:0000313" key="3">
    <source>
        <dbReference type="RefSeq" id="XP_030376272.1"/>
    </source>
</evidence>
<accession>A0A6J2TMP8</accession>
<sequence length="352" mass="40344">MYAGASAQLEVNISNINSQNQIVINDLYLLELLFKYPFLFNRRIRPQQDPDYEEWAWEQIAKSFNANYGELPLSAPFSVEELQWRWSNLKPILGNVNTDEKSQIPEQLDSLMKKMQSMMGEQPPPLVKRNTALQNFLIDHVPLVENLSEQQRRKLEVEVLNAIFQKELSTRATIPMGKLETARVQREYDEFLKNIRVKEIPPNATIPVVQPNTSAHIVNTCETNLVISSVCSTQNQPLLPIIENVTSTAPTTESVQTAQEPTWPSSPPYIKPEPEEQSPEHREKVSDKTGKVADTTSIDRETTDNIDNNLGLRYVPLKCAKYYIQNVRVRLKRVEIDDYLPLATIRKLSRSN</sequence>
<protein>
    <submittedName>
        <fullName evidence="3">Uncharacterized protein LOC115625100</fullName>
    </submittedName>
</protein>
<feature type="region of interest" description="Disordered" evidence="1">
    <location>
        <begin position="250"/>
        <end position="304"/>
    </location>
</feature>
<name>A0A6J2TMP8_DROLE</name>
<dbReference type="OrthoDB" id="10262320at2759"/>
<dbReference type="Proteomes" id="UP000504634">
    <property type="component" value="Unplaced"/>
</dbReference>
<dbReference type="CTD" id="36957"/>
<proteinExistence type="predicted"/>
<reference evidence="3" key="1">
    <citation type="submission" date="2025-08" db="UniProtKB">
        <authorList>
            <consortium name="RefSeq"/>
        </authorList>
    </citation>
    <scope>IDENTIFICATION</scope>
    <source>
        <strain evidence="3">11010-0011.00</strain>
        <tissue evidence="3">Whole body</tissue>
    </source>
</reference>
<dbReference type="RefSeq" id="XP_030376272.1">
    <property type="nucleotide sequence ID" value="XM_030520412.1"/>
</dbReference>
<evidence type="ECO:0000256" key="1">
    <source>
        <dbReference type="SAM" id="MobiDB-lite"/>
    </source>
</evidence>
<gene>
    <name evidence="3" type="primary">LOC115625100</name>
</gene>
<dbReference type="GeneID" id="115625100"/>
<dbReference type="AlphaFoldDB" id="A0A6J2TMP8"/>
<organism evidence="2 3">
    <name type="scientific">Drosophila lebanonensis</name>
    <name type="common">Fruit fly</name>
    <name type="synonym">Scaptodrosophila lebanonensis</name>
    <dbReference type="NCBI Taxonomy" id="7225"/>
    <lineage>
        <taxon>Eukaryota</taxon>
        <taxon>Metazoa</taxon>
        <taxon>Ecdysozoa</taxon>
        <taxon>Arthropoda</taxon>
        <taxon>Hexapoda</taxon>
        <taxon>Insecta</taxon>
        <taxon>Pterygota</taxon>
        <taxon>Neoptera</taxon>
        <taxon>Endopterygota</taxon>
        <taxon>Diptera</taxon>
        <taxon>Brachycera</taxon>
        <taxon>Muscomorpha</taxon>
        <taxon>Ephydroidea</taxon>
        <taxon>Drosophilidae</taxon>
        <taxon>Scaptodrosophila</taxon>
    </lineage>
</organism>
<evidence type="ECO:0000313" key="2">
    <source>
        <dbReference type="Proteomes" id="UP000504634"/>
    </source>
</evidence>
<keyword evidence="2" id="KW-1185">Reference proteome</keyword>